<dbReference type="EMBL" id="CP013140">
    <property type="protein sequence ID" value="ALN60767.1"/>
    <property type="molecule type" value="Genomic_DNA"/>
</dbReference>
<sequence length="60" mass="6523">MPCGGNAGAAGPVGRVRDDGRGQCGARGRRAGNEKRRPRAAFPDRRGRGGPRRRLRRRLT</sequence>
<protein>
    <submittedName>
        <fullName evidence="2">Uncharacterized protein</fullName>
    </submittedName>
</protein>
<gene>
    <name evidence="2" type="ORF">GLE_5426</name>
</gene>
<dbReference type="AlphaFoldDB" id="A0A0S2DR19"/>
<reference evidence="2 3" key="1">
    <citation type="submission" date="2015-11" db="EMBL/GenBank/DDBJ databases">
        <title>Genome sequences of Lysobacter enzymogenes strain C3 and Lysobacter antibioticus ATCC 29479.</title>
        <authorList>
            <person name="Kobayashi D.Y."/>
        </authorList>
    </citation>
    <scope>NUCLEOTIDE SEQUENCE [LARGE SCALE GENOMIC DNA]</scope>
    <source>
        <strain evidence="2 3">C3</strain>
    </source>
</reference>
<evidence type="ECO:0000313" key="3">
    <source>
        <dbReference type="Proteomes" id="UP000061569"/>
    </source>
</evidence>
<name>A0A0S2DR19_LYSEN</name>
<proteinExistence type="predicted"/>
<dbReference type="Proteomes" id="UP000061569">
    <property type="component" value="Chromosome"/>
</dbReference>
<feature type="region of interest" description="Disordered" evidence="1">
    <location>
        <begin position="1"/>
        <end position="60"/>
    </location>
</feature>
<evidence type="ECO:0000256" key="1">
    <source>
        <dbReference type="SAM" id="MobiDB-lite"/>
    </source>
</evidence>
<dbReference type="KEGG" id="lez:GLE_5426"/>
<feature type="compositionally biased region" description="Basic residues" evidence="1">
    <location>
        <begin position="48"/>
        <end position="60"/>
    </location>
</feature>
<organism evidence="2 3">
    <name type="scientific">Lysobacter enzymogenes</name>
    <dbReference type="NCBI Taxonomy" id="69"/>
    <lineage>
        <taxon>Bacteria</taxon>
        <taxon>Pseudomonadati</taxon>
        <taxon>Pseudomonadota</taxon>
        <taxon>Gammaproteobacteria</taxon>
        <taxon>Lysobacterales</taxon>
        <taxon>Lysobacteraceae</taxon>
        <taxon>Lysobacter</taxon>
    </lineage>
</organism>
<evidence type="ECO:0000313" key="2">
    <source>
        <dbReference type="EMBL" id="ALN60767.1"/>
    </source>
</evidence>
<dbReference type="PATRIC" id="fig|69.6.peg.5342"/>
<accession>A0A0S2DR19</accession>